<dbReference type="Gene3D" id="3.40.50.300">
    <property type="entry name" value="P-loop containing nucleotide triphosphate hydrolases"/>
    <property type="match status" value="1"/>
</dbReference>
<feature type="non-terminal residue" evidence="1">
    <location>
        <position position="42"/>
    </location>
</feature>
<dbReference type="AlphaFoldDB" id="A0A8S3GGQ7"/>
<evidence type="ECO:0000313" key="1">
    <source>
        <dbReference type="EMBL" id="CAF5158062.1"/>
    </source>
</evidence>
<gene>
    <name evidence="1" type="ORF">GIL414_LOCUS65547</name>
</gene>
<accession>A0A8S3GGQ7</accession>
<dbReference type="EMBL" id="CAJOBJ010296129">
    <property type="protein sequence ID" value="CAF5158062.1"/>
    <property type="molecule type" value="Genomic_DNA"/>
</dbReference>
<evidence type="ECO:0000313" key="2">
    <source>
        <dbReference type="Proteomes" id="UP000681720"/>
    </source>
</evidence>
<proteinExistence type="predicted"/>
<dbReference type="Proteomes" id="UP000681720">
    <property type="component" value="Unassembled WGS sequence"/>
</dbReference>
<organism evidence="1 2">
    <name type="scientific">Rotaria magnacalcarata</name>
    <dbReference type="NCBI Taxonomy" id="392030"/>
    <lineage>
        <taxon>Eukaryota</taxon>
        <taxon>Metazoa</taxon>
        <taxon>Spiralia</taxon>
        <taxon>Gnathifera</taxon>
        <taxon>Rotifera</taxon>
        <taxon>Eurotatoria</taxon>
        <taxon>Bdelloidea</taxon>
        <taxon>Philodinida</taxon>
        <taxon>Philodinidae</taxon>
        <taxon>Rotaria</taxon>
    </lineage>
</organism>
<dbReference type="InterPro" id="IPR027417">
    <property type="entry name" value="P-loop_NTPase"/>
</dbReference>
<comment type="caution">
    <text evidence="1">The sequence shown here is derived from an EMBL/GenBank/DDBJ whole genome shotgun (WGS) entry which is preliminary data.</text>
</comment>
<reference evidence="1" key="1">
    <citation type="submission" date="2021-02" db="EMBL/GenBank/DDBJ databases">
        <authorList>
            <person name="Nowell W R."/>
        </authorList>
    </citation>
    <scope>NUCLEOTIDE SEQUENCE</scope>
</reference>
<sequence length="42" mass="4797">MERLLKRCNAVVYIVDAQDDYAQSVSSLNMIIESGQRVNPRI</sequence>
<name>A0A8S3GGQ7_9BILA</name>
<feature type="non-terminal residue" evidence="1">
    <location>
        <position position="1"/>
    </location>
</feature>
<protein>
    <submittedName>
        <fullName evidence="1">Uncharacterized protein</fullName>
    </submittedName>
</protein>